<feature type="region of interest" description="Disordered" evidence="4">
    <location>
        <begin position="1"/>
        <end position="20"/>
    </location>
</feature>
<dbReference type="Pfam" id="PF01799">
    <property type="entry name" value="Fer2_2"/>
    <property type="match status" value="1"/>
</dbReference>
<dbReference type="InterPro" id="IPR001041">
    <property type="entry name" value="2Fe-2S_ferredoxin-type"/>
</dbReference>
<dbReference type="Proteomes" id="UP000702425">
    <property type="component" value="Unassembled WGS sequence"/>
</dbReference>
<dbReference type="EMBL" id="SRRZ01000071">
    <property type="protein sequence ID" value="NQE36030.1"/>
    <property type="molecule type" value="Genomic_DNA"/>
</dbReference>
<dbReference type="CDD" id="cd00207">
    <property type="entry name" value="fer2"/>
    <property type="match status" value="1"/>
</dbReference>
<dbReference type="InterPro" id="IPR036884">
    <property type="entry name" value="2Fe-2S-bd_dom_sf"/>
</dbReference>
<keyword evidence="7" id="KW-1185">Reference proteome</keyword>
<dbReference type="Gene3D" id="3.10.20.30">
    <property type="match status" value="1"/>
</dbReference>
<evidence type="ECO:0000313" key="7">
    <source>
        <dbReference type="Proteomes" id="UP000702425"/>
    </source>
</evidence>
<evidence type="ECO:0000256" key="4">
    <source>
        <dbReference type="SAM" id="MobiDB-lite"/>
    </source>
</evidence>
<dbReference type="PROSITE" id="PS00197">
    <property type="entry name" value="2FE2S_FER_1"/>
    <property type="match status" value="1"/>
</dbReference>
<dbReference type="InterPro" id="IPR002888">
    <property type="entry name" value="2Fe-2S-bd"/>
</dbReference>
<accession>A0ABX2D2C3</accession>
<proteinExistence type="predicted"/>
<dbReference type="PROSITE" id="PS51085">
    <property type="entry name" value="2FE2S_FER_2"/>
    <property type="match status" value="1"/>
</dbReference>
<comment type="caution">
    <text evidence="6">The sequence shown here is derived from an EMBL/GenBank/DDBJ whole genome shotgun (WGS) entry which is preliminary data.</text>
</comment>
<evidence type="ECO:0000256" key="3">
    <source>
        <dbReference type="ARBA" id="ARBA00023004"/>
    </source>
</evidence>
<dbReference type="SUPFAM" id="SSF47741">
    <property type="entry name" value="CO dehydrogenase ISP C-domain like"/>
    <property type="match status" value="1"/>
</dbReference>
<dbReference type="InterPro" id="IPR006058">
    <property type="entry name" value="2Fe2S_fd_BS"/>
</dbReference>
<dbReference type="InterPro" id="IPR012675">
    <property type="entry name" value="Beta-grasp_dom_sf"/>
</dbReference>
<dbReference type="InterPro" id="IPR052914">
    <property type="entry name" value="Aldehyde_Oxdr_Iron-Sulfur"/>
</dbReference>
<keyword evidence="3" id="KW-0408">Iron</keyword>
<evidence type="ECO:0000256" key="1">
    <source>
        <dbReference type="ARBA" id="ARBA00022723"/>
    </source>
</evidence>
<evidence type="ECO:0000313" key="6">
    <source>
        <dbReference type="EMBL" id="NQE36030.1"/>
    </source>
</evidence>
<protein>
    <submittedName>
        <fullName evidence="6">Xanthine dehydrogenase YagT iron-sulfur-binding subunit</fullName>
    </submittedName>
</protein>
<dbReference type="InterPro" id="IPR036010">
    <property type="entry name" value="2Fe-2S_ferredoxin-like_sf"/>
</dbReference>
<reference evidence="6 7" key="1">
    <citation type="journal article" date="2020" name="Sci. Rep.">
        <title>A novel cyanobacterial geosmin producer, revising GeoA distribution and dispersion patterns in Bacteria.</title>
        <authorList>
            <person name="Churro C."/>
            <person name="Semedo-Aguiar A.P."/>
            <person name="Silva A.D."/>
            <person name="Pereira-Leal J.B."/>
            <person name="Leite R.B."/>
        </authorList>
    </citation>
    <scope>NUCLEOTIDE SEQUENCE [LARGE SCALE GENOMIC DNA]</scope>
    <source>
        <strain evidence="6 7">IPMA8</strain>
    </source>
</reference>
<evidence type="ECO:0000256" key="2">
    <source>
        <dbReference type="ARBA" id="ARBA00023002"/>
    </source>
</evidence>
<dbReference type="Pfam" id="PF00111">
    <property type="entry name" value="Fer2"/>
    <property type="match status" value="1"/>
</dbReference>
<feature type="compositionally biased region" description="Basic and acidic residues" evidence="4">
    <location>
        <begin position="1"/>
        <end position="11"/>
    </location>
</feature>
<sequence length="281" mass="29776">MDDNQQRKDFNSTESDSQLSADEETLLDQLGIVGAARRKFLGQSMAALLGTFAFHLLAKEEAFSTLAAAPDAVFAPAPGVENAVKVLLKINGSAQRLEVDSRTALLDALRETLGLTGTKKGCDQGQCGACTVIVDGRRVLSCLTLAASCEGKEVTTIEGLADGDNLHPMQAAFIKHDGFQCGYCTPGQICSAVALLQEAKNGDASHVTNNLRTSTQNVALSDEEIRERMSGNICRCGAYPGIVAAIREVQSGRETAQAWHFASDEEIAVALNEEGKADATV</sequence>
<gene>
    <name evidence="6" type="primary">yagT</name>
    <name evidence="6" type="ORF">E5S67_03792</name>
</gene>
<keyword evidence="2" id="KW-0560">Oxidoreductase</keyword>
<dbReference type="PANTHER" id="PTHR45331">
    <property type="entry name" value="OXIDOREDUCTASE, IRON-SULPHUR BINDING SUBUNIT-RELATED-RELATED"/>
    <property type="match status" value="1"/>
</dbReference>
<dbReference type="RefSeq" id="WP_172189858.1">
    <property type="nucleotide sequence ID" value="NZ_CAWPPK010000287.1"/>
</dbReference>
<keyword evidence="1" id="KW-0479">Metal-binding</keyword>
<feature type="domain" description="2Fe-2S ferredoxin-type" evidence="5">
    <location>
        <begin position="84"/>
        <end position="160"/>
    </location>
</feature>
<name>A0ABX2D2C3_9CYAN</name>
<organism evidence="6 7">
    <name type="scientific">Microcoleus asticus IPMA8</name>
    <dbReference type="NCBI Taxonomy" id="2563858"/>
    <lineage>
        <taxon>Bacteria</taxon>
        <taxon>Bacillati</taxon>
        <taxon>Cyanobacteriota</taxon>
        <taxon>Cyanophyceae</taxon>
        <taxon>Oscillatoriophycideae</taxon>
        <taxon>Oscillatoriales</taxon>
        <taxon>Microcoleaceae</taxon>
        <taxon>Microcoleus</taxon>
        <taxon>Microcoleus asticus</taxon>
    </lineage>
</organism>
<dbReference type="Gene3D" id="1.10.150.120">
    <property type="entry name" value="[2Fe-2S]-binding domain"/>
    <property type="match status" value="1"/>
</dbReference>
<evidence type="ECO:0000259" key="5">
    <source>
        <dbReference type="PROSITE" id="PS51085"/>
    </source>
</evidence>
<dbReference type="SUPFAM" id="SSF54292">
    <property type="entry name" value="2Fe-2S ferredoxin-like"/>
    <property type="match status" value="1"/>
</dbReference>